<reference evidence="2" key="1">
    <citation type="journal article" date="2009" name="Genome Res.">
        <title>Comparative genomic analyses of the human fungal pathogens Coccidioides and their relatives.</title>
        <authorList>
            <person name="Sharpton T.J."/>
            <person name="Stajich J.E."/>
            <person name="Rounsley S.D."/>
            <person name="Gardner M.J."/>
            <person name="Wortman J.R."/>
            <person name="Jordar V.S."/>
            <person name="Maiti R."/>
            <person name="Kodira C.D."/>
            <person name="Neafsey D.E."/>
            <person name="Zeng Q."/>
            <person name="Hung C.-Y."/>
            <person name="McMahan C."/>
            <person name="Muszewska A."/>
            <person name="Grynberg M."/>
            <person name="Mandel M.A."/>
            <person name="Kellner E.M."/>
            <person name="Barker B.M."/>
            <person name="Galgiani J.N."/>
            <person name="Orbach M.J."/>
            <person name="Kirkland T.N."/>
            <person name="Cole G.T."/>
            <person name="Henn M.R."/>
            <person name="Birren B.W."/>
            <person name="Taylor J.W."/>
        </authorList>
    </citation>
    <scope>NUCLEOTIDE SEQUENCE [LARGE SCALE GENOMIC DNA]</scope>
    <source>
        <strain evidence="2">RS</strain>
    </source>
</reference>
<dbReference type="EMBL" id="GG704914">
    <property type="protein sequence ID" value="KJF61006.1"/>
    <property type="molecule type" value="Genomic_DNA"/>
</dbReference>
<name>A0A0D8JVN8_COCIM</name>
<dbReference type="GeneID" id="24165002"/>
<dbReference type="VEuPathDB" id="FungiDB:CIMG_13375"/>
<dbReference type="RefSeq" id="XP_004446069.1">
    <property type="nucleotide sequence ID" value="XM_004446012.1"/>
</dbReference>
<dbReference type="InParanoid" id="A0A0D8JVN8"/>
<protein>
    <submittedName>
        <fullName evidence="1">Uncharacterized protein</fullName>
    </submittedName>
</protein>
<proteinExistence type="predicted"/>
<keyword evidence="2" id="KW-1185">Reference proteome</keyword>
<sequence length="204" mass="21468">MGRERPCVVPLPKDQPPIVCRRIFLLHSETGGKSAVRGGRGGGRKVLGSLERATPMTSNPLSLDLGGGLCLHDPDGGGGCRVGACEGVELSVSVSVSVCVGVLWVCGFVGVETAPLAGAQGTSNGANPQAETRRRRLKRGPHAACWPVTSSTPSLLPSFSPYLLLVSFPTALSPPIHIRRNYSVLRTKKKKKTSTRNKNCSGSE</sequence>
<dbReference type="AlphaFoldDB" id="A0A0D8JVN8"/>
<dbReference type="Proteomes" id="UP000001261">
    <property type="component" value="Unassembled WGS sequence"/>
</dbReference>
<dbReference type="KEGG" id="cim:CIMG_13375"/>
<accession>A0A0D8JVN8</accession>
<evidence type="ECO:0000313" key="2">
    <source>
        <dbReference type="Proteomes" id="UP000001261"/>
    </source>
</evidence>
<gene>
    <name evidence="1" type="ORF">CIMG_13375</name>
</gene>
<reference evidence="2" key="2">
    <citation type="journal article" date="2010" name="Genome Res.">
        <title>Population genomic sequencing of Coccidioides fungi reveals recent hybridization and transposon control.</title>
        <authorList>
            <person name="Neafsey D.E."/>
            <person name="Barker B.M."/>
            <person name="Sharpton T.J."/>
            <person name="Stajich J.E."/>
            <person name="Park D.J."/>
            <person name="Whiston E."/>
            <person name="Hung C.-Y."/>
            <person name="McMahan C."/>
            <person name="White J."/>
            <person name="Sykes S."/>
            <person name="Heiman D."/>
            <person name="Young S."/>
            <person name="Zeng Q."/>
            <person name="Abouelleil A."/>
            <person name="Aftuck L."/>
            <person name="Bessette D."/>
            <person name="Brown A."/>
            <person name="FitzGerald M."/>
            <person name="Lui A."/>
            <person name="Macdonald J.P."/>
            <person name="Priest M."/>
            <person name="Orbach M.J."/>
            <person name="Galgiani J.N."/>
            <person name="Kirkland T.N."/>
            <person name="Cole G.T."/>
            <person name="Birren B.W."/>
            <person name="Henn M.R."/>
            <person name="Taylor J.W."/>
            <person name="Rounsley S.D."/>
        </authorList>
    </citation>
    <scope>GENOME REANNOTATION</scope>
    <source>
        <strain evidence="2">RS</strain>
    </source>
</reference>
<evidence type="ECO:0000313" key="1">
    <source>
        <dbReference type="EMBL" id="KJF61006.1"/>
    </source>
</evidence>
<organism evidence="1 2">
    <name type="scientific">Coccidioides immitis (strain RS)</name>
    <name type="common">Valley fever fungus</name>
    <dbReference type="NCBI Taxonomy" id="246410"/>
    <lineage>
        <taxon>Eukaryota</taxon>
        <taxon>Fungi</taxon>
        <taxon>Dikarya</taxon>
        <taxon>Ascomycota</taxon>
        <taxon>Pezizomycotina</taxon>
        <taxon>Eurotiomycetes</taxon>
        <taxon>Eurotiomycetidae</taxon>
        <taxon>Onygenales</taxon>
        <taxon>Onygenaceae</taxon>
        <taxon>Coccidioides</taxon>
    </lineage>
</organism>